<reference evidence="2 3" key="1">
    <citation type="submission" date="2022-11" db="EMBL/GenBank/DDBJ databases">
        <title>Minimal conservation of predation-associated metabolite biosynthetic gene clusters underscores biosynthetic potential of Myxococcota including descriptions for ten novel species: Archangium lansinium sp. nov., Myxococcus landrumus sp. nov., Nannocystis bai.</title>
        <authorList>
            <person name="Ahearne A."/>
            <person name="Stevens C."/>
            <person name="Dowd S."/>
        </authorList>
    </citation>
    <scope>NUCLEOTIDE SEQUENCE [LARGE SCALE GENOMIC DNA]</scope>
    <source>
        <strain evidence="2 3">NCWAL01</strain>
    </source>
</reference>
<organism evidence="2 3">
    <name type="scientific">Stigmatella ashevillensis</name>
    <dbReference type="NCBI Taxonomy" id="2995309"/>
    <lineage>
        <taxon>Bacteria</taxon>
        <taxon>Pseudomonadati</taxon>
        <taxon>Myxococcota</taxon>
        <taxon>Myxococcia</taxon>
        <taxon>Myxococcales</taxon>
        <taxon>Cystobacterineae</taxon>
        <taxon>Archangiaceae</taxon>
        <taxon>Stigmatella</taxon>
    </lineage>
</organism>
<dbReference type="Proteomes" id="UP001221838">
    <property type="component" value="Unassembled WGS sequence"/>
</dbReference>
<evidence type="ECO:0000313" key="2">
    <source>
        <dbReference type="EMBL" id="MDC0712537.1"/>
    </source>
</evidence>
<sequence length="614" mass="68615">MTLREFVQQREFRQGKYEVSALLHKGQQLVPLLTFQIPAADEQDARHVPEVQVAAQLGEHDLGLVLCALVRAGVQHPGLRDEELVRLHRVVREHRHVELFTDLNALTTGLLGHLVRSLGTGVSRVVISSSSIDILHEYQAMVRRGDEEARRFLKRAEMARALRILDEIRRTVPVHVHQLSPGSTRYFQRGRAQPFEKEESPSVDERTYISEDRQMISAYWDYVSRSNPRLPIHLITSDFNLAHVCFAERVPYLFARSPYEAWKAPSTLSLEALWFDPFAMALRACLPHSVLWELCLVYGNLNVVQVDTPEESALRFSLSYDVRDHLPGQIESMESGPPHNPVSAGADRKAARGKQTGPPPSAERSKMDRKVKVKLSTLAEVLPRQPGQSIPLGAFQARDDDSLRQLRQIGEVTGLWQVKDNLVTSGPALSELLEALKTSDYVAVNRLFRRYPAYDKMLQEVESGEPFPNHKQGGALTGWAVCLGAAYKGKDSTRYGLAEMSREDFAGVVARTHAELAQEGASVALPLLMDQVCRRSRLSPIRFEGLLENVLGKGTLQGYEAQRATVQEDIPEHLVLVAPAADTPDSYWRTFTPGNGLRLGGTLMGTLVRRPGEA</sequence>
<gene>
    <name evidence="2" type="ORF">POL68_29005</name>
</gene>
<proteinExistence type="predicted"/>
<feature type="region of interest" description="Disordered" evidence="1">
    <location>
        <begin position="328"/>
        <end position="369"/>
    </location>
</feature>
<evidence type="ECO:0000313" key="3">
    <source>
        <dbReference type="Proteomes" id="UP001221838"/>
    </source>
</evidence>
<keyword evidence="3" id="KW-1185">Reference proteome</keyword>
<name>A0ABT5DFW3_9BACT</name>
<dbReference type="RefSeq" id="WP_272142668.1">
    <property type="nucleotide sequence ID" value="NZ_JAQNDM010000002.1"/>
</dbReference>
<comment type="caution">
    <text evidence="2">The sequence shown here is derived from an EMBL/GenBank/DDBJ whole genome shotgun (WGS) entry which is preliminary data.</text>
</comment>
<evidence type="ECO:0000256" key="1">
    <source>
        <dbReference type="SAM" id="MobiDB-lite"/>
    </source>
</evidence>
<accession>A0ABT5DFW3</accession>
<dbReference type="EMBL" id="JAQNDM010000002">
    <property type="protein sequence ID" value="MDC0712537.1"/>
    <property type="molecule type" value="Genomic_DNA"/>
</dbReference>
<protein>
    <submittedName>
        <fullName evidence="2">Uncharacterized protein</fullName>
    </submittedName>
</protein>